<keyword evidence="23" id="KW-0732">Signal</keyword>
<keyword evidence="17" id="KW-0411">Iron-sulfur</keyword>
<evidence type="ECO:0000313" key="25">
    <source>
        <dbReference type="EMBL" id="KKO72187.1"/>
    </source>
</evidence>
<dbReference type="InterPro" id="IPR004358">
    <property type="entry name" value="Sig_transdc_His_kin-like_C"/>
</dbReference>
<evidence type="ECO:0000256" key="3">
    <source>
        <dbReference type="ARBA" id="ARBA00004496"/>
    </source>
</evidence>
<keyword evidence="13 25" id="KW-0418">Kinase</keyword>
<dbReference type="GO" id="GO:0046872">
    <property type="term" value="F:metal ion binding"/>
    <property type="evidence" value="ECO:0007669"/>
    <property type="project" value="UniProtKB-KW"/>
</dbReference>
<dbReference type="InterPro" id="IPR017171">
    <property type="entry name" value="Sig_transdc_His_kinase_MctS"/>
</dbReference>
<dbReference type="Gene3D" id="3.30.450.20">
    <property type="entry name" value="PAS domain"/>
    <property type="match status" value="1"/>
</dbReference>
<evidence type="ECO:0000256" key="9">
    <source>
        <dbReference type="ARBA" id="ARBA00022490"/>
    </source>
</evidence>
<organism evidence="25 26">
    <name type="scientific">Kerstersia gyiorum</name>
    <dbReference type="NCBI Taxonomy" id="206506"/>
    <lineage>
        <taxon>Bacteria</taxon>
        <taxon>Pseudomonadati</taxon>
        <taxon>Pseudomonadota</taxon>
        <taxon>Betaproteobacteria</taxon>
        <taxon>Burkholderiales</taxon>
        <taxon>Alcaligenaceae</taxon>
        <taxon>Kerstersia</taxon>
    </lineage>
</organism>
<reference evidence="25 26" key="1">
    <citation type="submission" date="2015-04" db="EMBL/GenBank/DDBJ databases">
        <title>Genome sequence of Kerstersia gyiorum CG1.</title>
        <authorList>
            <person name="Greninger A.L."/>
            <person name="Kozyreva V."/>
            <person name="Chaturvedi V."/>
        </authorList>
    </citation>
    <scope>NUCLEOTIDE SEQUENCE [LARGE SCALE GENOMIC DNA]</scope>
    <source>
        <strain evidence="25 26">CG1</strain>
    </source>
</reference>
<dbReference type="GO" id="GO:0005886">
    <property type="term" value="C:plasma membrane"/>
    <property type="evidence" value="ECO:0007669"/>
    <property type="project" value="UniProtKB-SubCell"/>
</dbReference>
<evidence type="ECO:0000256" key="16">
    <source>
        <dbReference type="ARBA" id="ARBA00023012"/>
    </source>
</evidence>
<evidence type="ECO:0000256" key="12">
    <source>
        <dbReference type="ARBA" id="ARBA00022723"/>
    </source>
</evidence>
<dbReference type="Pfam" id="PF17200">
    <property type="entry name" value="sCache_2"/>
    <property type="match status" value="1"/>
</dbReference>
<dbReference type="SMART" id="SM01049">
    <property type="entry name" value="Cache_2"/>
    <property type="match status" value="1"/>
</dbReference>
<dbReference type="PATRIC" id="fig|206506.3.peg.1637"/>
<feature type="chain" id="PRO_5007908739" description="Oxygen sensor histidine kinase NreB" evidence="23">
    <location>
        <begin position="21"/>
        <end position="481"/>
    </location>
</feature>
<dbReference type="InterPro" id="IPR033480">
    <property type="entry name" value="sCache_2"/>
</dbReference>
<dbReference type="InterPro" id="IPR011712">
    <property type="entry name" value="Sig_transdc_His_kin_sub3_dim/P"/>
</dbReference>
<dbReference type="GO" id="GO:0005737">
    <property type="term" value="C:cytoplasm"/>
    <property type="evidence" value="ECO:0007669"/>
    <property type="project" value="UniProtKB-SubCell"/>
</dbReference>
<evidence type="ECO:0000313" key="26">
    <source>
        <dbReference type="Proteomes" id="UP000078084"/>
    </source>
</evidence>
<evidence type="ECO:0000256" key="23">
    <source>
        <dbReference type="SAM" id="SignalP"/>
    </source>
</evidence>
<dbReference type="PROSITE" id="PS50109">
    <property type="entry name" value="HIS_KIN"/>
    <property type="match status" value="1"/>
</dbReference>
<evidence type="ECO:0000256" key="2">
    <source>
        <dbReference type="ARBA" id="ARBA00001966"/>
    </source>
</evidence>
<dbReference type="GO" id="GO:0000155">
    <property type="term" value="F:phosphorelay sensor kinase activity"/>
    <property type="evidence" value="ECO:0007669"/>
    <property type="project" value="InterPro"/>
</dbReference>
<dbReference type="PANTHER" id="PTHR24421:SF37">
    <property type="entry name" value="SENSOR HISTIDINE KINASE NARS"/>
    <property type="match status" value="1"/>
</dbReference>
<dbReference type="SMART" id="SM00387">
    <property type="entry name" value="HATPase_c"/>
    <property type="match status" value="1"/>
</dbReference>
<keyword evidence="16" id="KW-0902">Two-component regulatory system</keyword>
<dbReference type="STRING" id="206506.AAV32_07655"/>
<dbReference type="InterPro" id="IPR005467">
    <property type="entry name" value="His_kinase_dom"/>
</dbReference>
<keyword evidence="12" id="KW-0479">Metal-binding</keyword>
<evidence type="ECO:0000256" key="17">
    <source>
        <dbReference type="ARBA" id="ARBA00023014"/>
    </source>
</evidence>
<protein>
    <recommendedName>
        <fullName evidence="6">Oxygen sensor histidine kinase NreB</fullName>
        <ecNumber evidence="5">2.7.13.3</ecNumber>
    </recommendedName>
    <alternativeName>
        <fullName evidence="20">Nitrogen regulation protein B</fullName>
    </alternativeName>
</protein>
<comment type="subcellular location">
    <subcellularLocation>
        <location evidence="4">Cell membrane</location>
        <topology evidence="4">Multi-pass membrane protein</topology>
    </subcellularLocation>
    <subcellularLocation>
        <location evidence="3">Cytoplasm</location>
    </subcellularLocation>
</comment>
<comment type="function">
    <text evidence="19">Member of the two-component regulatory system NreB/NreC involved in the control of dissimilatory nitrate/nitrite reduction in response to oxygen. NreB functions as a direct oxygen sensor histidine kinase which is autophosphorylated, in the absence of oxygen, probably at the conserved histidine residue, and transfers its phosphate group probably to a conserved aspartate residue of NreC. NreB/NreC activates the expression of the nitrate (narGHJI) and nitrite (nir) reductase operons, as well as the putative nitrate transporter gene narT.</text>
</comment>
<comment type="cofactor">
    <cofactor evidence="2">
        <name>[4Fe-4S] cluster</name>
        <dbReference type="ChEBI" id="CHEBI:49883"/>
    </cofactor>
</comment>
<dbReference type="GO" id="GO:0051539">
    <property type="term" value="F:4 iron, 4 sulfur cluster binding"/>
    <property type="evidence" value="ECO:0007669"/>
    <property type="project" value="UniProtKB-KW"/>
</dbReference>
<dbReference type="Proteomes" id="UP000078084">
    <property type="component" value="Unassembled WGS sequence"/>
</dbReference>
<feature type="coiled-coil region" evidence="21">
    <location>
        <begin position="297"/>
        <end position="324"/>
    </location>
</feature>
<keyword evidence="10" id="KW-0808">Transferase</keyword>
<gene>
    <name evidence="25" type="ORF">AAV32_07655</name>
</gene>
<evidence type="ECO:0000256" key="4">
    <source>
        <dbReference type="ARBA" id="ARBA00004651"/>
    </source>
</evidence>
<feature type="transmembrane region" description="Helical" evidence="22">
    <location>
        <begin position="212"/>
        <end position="232"/>
    </location>
</feature>
<keyword evidence="15" id="KW-0408">Iron</keyword>
<evidence type="ECO:0000256" key="11">
    <source>
        <dbReference type="ARBA" id="ARBA00022692"/>
    </source>
</evidence>
<evidence type="ECO:0000256" key="5">
    <source>
        <dbReference type="ARBA" id="ARBA00012438"/>
    </source>
</evidence>
<dbReference type="GO" id="GO:0046983">
    <property type="term" value="F:protein dimerization activity"/>
    <property type="evidence" value="ECO:0007669"/>
    <property type="project" value="InterPro"/>
</dbReference>
<dbReference type="PANTHER" id="PTHR24421">
    <property type="entry name" value="NITRATE/NITRITE SENSOR PROTEIN NARX-RELATED"/>
    <property type="match status" value="1"/>
</dbReference>
<evidence type="ECO:0000256" key="1">
    <source>
        <dbReference type="ARBA" id="ARBA00000085"/>
    </source>
</evidence>
<dbReference type="PIRSF" id="PIRSF037314">
    <property type="entry name" value="STHK_MctS"/>
    <property type="match status" value="1"/>
</dbReference>
<evidence type="ECO:0000256" key="13">
    <source>
        <dbReference type="ARBA" id="ARBA00022777"/>
    </source>
</evidence>
<dbReference type="InterPro" id="IPR050482">
    <property type="entry name" value="Sensor_HK_TwoCompSys"/>
</dbReference>
<dbReference type="Gene3D" id="1.20.5.1930">
    <property type="match status" value="1"/>
</dbReference>
<keyword evidence="9" id="KW-0963">Cytoplasm</keyword>
<feature type="signal peptide" evidence="23">
    <location>
        <begin position="1"/>
        <end position="20"/>
    </location>
</feature>
<evidence type="ECO:0000256" key="7">
    <source>
        <dbReference type="ARBA" id="ARBA00022475"/>
    </source>
</evidence>
<evidence type="ECO:0000259" key="24">
    <source>
        <dbReference type="PROSITE" id="PS50109"/>
    </source>
</evidence>
<dbReference type="GeneID" id="99726833"/>
<dbReference type="CDD" id="cd16917">
    <property type="entry name" value="HATPase_UhpB-NarQ-NarX-like"/>
    <property type="match status" value="1"/>
</dbReference>
<dbReference type="PRINTS" id="PR00344">
    <property type="entry name" value="BCTRLSENSOR"/>
</dbReference>
<evidence type="ECO:0000256" key="21">
    <source>
        <dbReference type="SAM" id="Coils"/>
    </source>
</evidence>
<evidence type="ECO:0000256" key="14">
    <source>
        <dbReference type="ARBA" id="ARBA00022989"/>
    </source>
</evidence>
<comment type="catalytic activity">
    <reaction evidence="1">
        <text>ATP + protein L-histidine = ADP + protein N-phospho-L-histidine.</text>
        <dbReference type="EC" id="2.7.13.3"/>
    </reaction>
</comment>
<keyword evidence="21" id="KW-0175">Coiled coil</keyword>
<keyword evidence="11 22" id="KW-0812">Transmembrane</keyword>
<dbReference type="OrthoDB" id="9797605at2"/>
<evidence type="ECO:0000256" key="6">
    <source>
        <dbReference type="ARBA" id="ARBA00017322"/>
    </source>
</evidence>
<dbReference type="InterPro" id="IPR036890">
    <property type="entry name" value="HATPase_C_sf"/>
</dbReference>
<dbReference type="AlphaFoldDB" id="A0A171KTH0"/>
<evidence type="ECO:0000256" key="18">
    <source>
        <dbReference type="ARBA" id="ARBA00023136"/>
    </source>
</evidence>
<name>A0A171KTH0_9BURK</name>
<evidence type="ECO:0000256" key="8">
    <source>
        <dbReference type="ARBA" id="ARBA00022485"/>
    </source>
</evidence>
<keyword evidence="14 22" id="KW-1133">Transmembrane helix</keyword>
<evidence type="ECO:0000256" key="15">
    <source>
        <dbReference type="ARBA" id="ARBA00023004"/>
    </source>
</evidence>
<keyword evidence="7" id="KW-1003">Cell membrane</keyword>
<sequence length="481" mass="52878">MKLRLKILLLAILPFLVAMAAISAFTLHQGLALADKEKEAIRQAWMQGRISELRHYVRIAQSAIAPLVAATGQDGADTDALQRQALALLHRLDFGPDGYFYVYDQQGVNLMHPRQPELVGRSLWELRDPRGEPTLQRLLAAARRSGAQGEALPYYWEKPSARQTTEKLGYVVEVAPWGWMMGTGLYLDDIDATLARIDETALNNIHTTQIRIAGIALLGVALVMLCGLALNISDQRQSDAKLQRMARQVVHSQEEERARLARELHDGISQLLVSVKLILESARHALGRHASICQAPRGNLDDTLQQAQERLNTTLAEVRRISHNLRPTLLDDLGLDAALRHLVQELPDADATAEGLPICAEFSSHGTARPLPDTHATTLFRIAQEALVNVLRHARAHSVRVILSYNTSDISLYIADDGQGFDLESVHSDPMRGLGLRSMRERLETLGGSLYISAGGHGTTVLAKIPLPEARAAASTTRALS</sequence>
<comment type="caution">
    <text evidence="25">The sequence shown here is derived from an EMBL/GenBank/DDBJ whole genome shotgun (WGS) entry which is preliminary data.</text>
</comment>
<proteinExistence type="predicted"/>
<dbReference type="EC" id="2.7.13.3" evidence="5"/>
<dbReference type="Pfam" id="PF02518">
    <property type="entry name" value="HATPase_c"/>
    <property type="match status" value="1"/>
</dbReference>
<evidence type="ECO:0000256" key="10">
    <source>
        <dbReference type="ARBA" id="ARBA00022679"/>
    </source>
</evidence>
<dbReference type="Pfam" id="PF07730">
    <property type="entry name" value="HisKA_3"/>
    <property type="match status" value="1"/>
</dbReference>
<keyword evidence="26" id="KW-1185">Reference proteome</keyword>
<evidence type="ECO:0000256" key="20">
    <source>
        <dbReference type="ARBA" id="ARBA00030800"/>
    </source>
</evidence>
<keyword evidence="8" id="KW-0004">4Fe-4S</keyword>
<evidence type="ECO:0000256" key="22">
    <source>
        <dbReference type="SAM" id="Phobius"/>
    </source>
</evidence>
<dbReference type="Gene3D" id="3.30.565.10">
    <property type="entry name" value="Histidine kinase-like ATPase, C-terminal domain"/>
    <property type="match status" value="1"/>
</dbReference>
<evidence type="ECO:0000256" key="19">
    <source>
        <dbReference type="ARBA" id="ARBA00024827"/>
    </source>
</evidence>
<dbReference type="CDD" id="cd18774">
    <property type="entry name" value="PDC2_HK_sensor"/>
    <property type="match status" value="1"/>
</dbReference>
<dbReference type="SUPFAM" id="SSF55874">
    <property type="entry name" value="ATPase domain of HSP90 chaperone/DNA topoisomerase II/histidine kinase"/>
    <property type="match status" value="1"/>
</dbReference>
<dbReference type="EMBL" id="LBNE01000003">
    <property type="protein sequence ID" value="KKO72187.1"/>
    <property type="molecule type" value="Genomic_DNA"/>
</dbReference>
<keyword evidence="18 22" id="KW-0472">Membrane</keyword>
<dbReference type="InterPro" id="IPR003594">
    <property type="entry name" value="HATPase_dom"/>
</dbReference>
<feature type="domain" description="Histidine kinase" evidence="24">
    <location>
        <begin position="259"/>
        <end position="469"/>
    </location>
</feature>
<dbReference type="RefSeq" id="WP_068369895.1">
    <property type="nucleotide sequence ID" value="NZ_CP033936.1"/>
</dbReference>
<accession>A0A171KTH0</accession>